<dbReference type="InterPro" id="IPR015943">
    <property type="entry name" value="WD40/YVTN_repeat-like_dom_sf"/>
</dbReference>
<keyword evidence="2" id="KW-1185">Reference proteome</keyword>
<dbReference type="AlphaFoldDB" id="A0A183Q322"/>
<organism evidence="1 2">
    <name type="scientific">Schistosoma mattheei</name>
    <dbReference type="NCBI Taxonomy" id="31246"/>
    <lineage>
        <taxon>Eukaryota</taxon>
        <taxon>Metazoa</taxon>
        <taxon>Spiralia</taxon>
        <taxon>Lophotrochozoa</taxon>
        <taxon>Platyhelminthes</taxon>
        <taxon>Trematoda</taxon>
        <taxon>Digenea</taxon>
        <taxon>Strigeidida</taxon>
        <taxon>Schistosomatoidea</taxon>
        <taxon>Schistosomatidae</taxon>
        <taxon>Schistosoma</taxon>
    </lineage>
</organism>
<dbReference type="Pfam" id="PF00400">
    <property type="entry name" value="WD40"/>
    <property type="match status" value="2"/>
</dbReference>
<evidence type="ECO:0000313" key="2">
    <source>
        <dbReference type="Proteomes" id="UP000269396"/>
    </source>
</evidence>
<dbReference type="InterPro" id="IPR001680">
    <property type="entry name" value="WD40_rpt"/>
</dbReference>
<dbReference type="STRING" id="31246.A0A183Q322"/>
<evidence type="ECO:0000313" key="1">
    <source>
        <dbReference type="EMBL" id="VDP83886.1"/>
    </source>
</evidence>
<dbReference type="Proteomes" id="UP000269396">
    <property type="component" value="Unassembled WGS sequence"/>
</dbReference>
<dbReference type="SMART" id="SM00320">
    <property type="entry name" value="WD40"/>
    <property type="match status" value="2"/>
</dbReference>
<dbReference type="SUPFAM" id="SSF50978">
    <property type="entry name" value="WD40 repeat-like"/>
    <property type="match status" value="1"/>
</dbReference>
<dbReference type="PANTHER" id="PTHR14604">
    <property type="entry name" value="WD40 REPEAT PF20"/>
    <property type="match status" value="1"/>
</dbReference>
<dbReference type="PROSITE" id="PS50294">
    <property type="entry name" value="WD_REPEATS_REGION"/>
    <property type="match status" value="1"/>
</dbReference>
<accession>A0A183Q322</accession>
<protein>
    <submittedName>
        <fullName evidence="1">Uncharacterized protein</fullName>
    </submittedName>
</protein>
<name>A0A183Q322_9TREM</name>
<proteinExistence type="predicted"/>
<dbReference type="InterPro" id="IPR036322">
    <property type="entry name" value="WD40_repeat_dom_sf"/>
</dbReference>
<dbReference type="Gene3D" id="2.130.10.10">
    <property type="entry name" value="YVTN repeat-like/Quinoprotein amine dehydrogenase"/>
    <property type="match status" value="1"/>
</dbReference>
<sequence>IWKIDLIDDKISEQNHCKRIGILRQHTGAVWSVNWHWTGTYLASCVTGSSDRTVCLWDGRSGLCEHTFLGHTHSINCAIFNQQGTNVISCDSGGFIRLWDLQQRNKLGINQLVIDLNSEYIVAGCDDSKIYCIEISTGQVCYLSLHLDVTL</sequence>
<dbReference type="EMBL" id="UZAL01045999">
    <property type="protein sequence ID" value="VDP83886.1"/>
    <property type="molecule type" value="Genomic_DNA"/>
</dbReference>
<gene>
    <name evidence="1" type="ORF">SMTD_LOCUS21008</name>
</gene>
<reference evidence="1 2" key="1">
    <citation type="submission" date="2018-11" db="EMBL/GenBank/DDBJ databases">
        <authorList>
            <consortium name="Pathogen Informatics"/>
        </authorList>
    </citation>
    <scope>NUCLEOTIDE SEQUENCE [LARGE SCALE GENOMIC DNA]</scope>
    <source>
        <strain>Denwood</strain>
        <strain evidence="2">Zambia</strain>
    </source>
</reference>
<dbReference type="PROSITE" id="PS50082">
    <property type="entry name" value="WD_REPEATS_2"/>
    <property type="match status" value="2"/>
</dbReference>
<dbReference type="PANTHER" id="PTHR14604:SF4">
    <property type="entry name" value="F-BOX DOMAIN-CONTAINING PROTEIN"/>
    <property type="match status" value="1"/>
</dbReference>
<feature type="non-terminal residue" evidence="1">
    <location>
        <position position="1"/>
    </location>
</feature>
<dbReference type="InterPro" id="IPR050995">
    <property type="entry name" value="WD-F-box_domain-protein"/>
</dbReference>